<reference evidence="7 8" key="1">
    <citation type="journal article" date="2017" name="Int. J. Syst. Evol. Microbiol.">
        <title>Jeotgalibaca porci sp. nov. and Jeotgalibaca arthritidis sp. nov., isolated from pigs, and emended description of the genus Jeotgalibaca.</title>
        <authorList>
            <person name="Zamora L."/>
            <person name="Perez-Sancho M."/>
            <person name="Dominguez L."/>
            <person name="Fernandez-Garayzabal J.F."/>
            <person name="Vela A.I."/>
        </authorList>
    </citation>
    <scope>NUCLEOTIDE SEQUENCE [LARGE SCALE GENOMIC DNA]</scope>
    <source>
        <strain evidence="7 8">CECT 9157</strain>
    </source>
</reference>
<feature type="transmembrane region" description="Helical" evidence="6">
    <location>
        <begin position="449"/>
        <end position="470"/>
    </location>
</feature>
<feature type="transmembrane region" description="Helical" evidence="6">
    <location>
        <begin position="51"/>
        <end position="68"/>
    </location>
</feature>
<dbReference type="PIRSF" id="PIRSF038958">
    <property type="entry name" value="PG_synth_SpoVB"/>
    <property type="match status" value="1"/>
</dbReference>
<feature type="transmembrane region" description="Helical" evidence="6">
    <location>
        <begin position="160"/>
        <end position="175"/>
    </location>
</feature>
<comment type="subcellular location">
    <subcellularLocation>
        <location evidence="1">Cell membrane</location>
        <topology evidence="1">Multi-pass membrane protein</topology>
    </subcellularLocation>
</comment>
<dbReference type="GO" id="GO:0005886">
    <property type="term" value="C:plasma membrane"/>
    <property type="evidence" value="ECO:0007669"/>
    <property type="project" value="UniProtKB-SubCell"/>
</dbReference>
<keyword evidence="5 6" id="KW-0472">Membrane</keyword>
<keyword evidence="2" id="KW-1003">Cell membrane</keyword>
<proteinExistence type="predicted"/>
<name>A0A6G7K8G6_9LACT</name>
<evidence type="ECO:0000256" key="2">
    <source>
        <dbReference type="ARBA" id="ARBA00022475"/>
    </source>
</evidence>
<dbReference type="InterPro" id="IPR024923">
    <property type="entry name" value="PG_synth_SpoVB"/>
</dbReference>
<dbReference type="InterPro" id="IPR050833">
    <property type="entry name" value="Poly_Biosynth_Transport"/>
</dbReference>
<accession>A0A6G7K8G6</accession>
<dbReference type="CDD" id="cd13124">
    <property type="entry name" value="MATE_SpoVB_like"/>
    <property type="match status" value="1"/>
</dbReference>
<evidence type="ECO:0000256" key="1">
    <source>
        <dbReference type="ARBA" id="ARBA00004651"/>
    </source>
</evidence>
<evidence type="ECO:0000313" key="8">
    <source>
        <dbReference type="Proteomes" id="UP000501451"/>
    </source>
</evidence>
<dbReference type="Proteomes" id="UP000501451">
    <property type="component" value="Chromosome"/>
</dbReference>
<dbReference type="KEGG" id="jar:G7057_03055"/>
<feature type="transmembrane region" description="Helical" evidence="6">
    <location>
        <begin position="119"/>
        <end position="139"/>
    </location>
</feature>
<evidence type="ECO:0000256" key="4">
    <source>
        <dbReference type="ARBA" id="ARBA00022989"/>
    </source>
</evidence>
<feature type="transmembrane region" description="Helical" evidence="6">
    <location>
        <begin position="482"/>
        <end position="503"/>
    </location>
</feature>
<feature type="transmembrane region" description="Helical" evidence="6">
    <location>
        <begin position="388"/>
        <end position="408"/>
    </location>
</feature>
<keyword evidence="8" id="KW-1185">Reference proteome</keyword>
<feature type="transmembrane region" description="Helical" evidence="6">
    <location>
        <begin position="286"/>
        <end position="311"/>
    </location>
</feature>
<evidence type="ECO:0000256" key="6">
    <source>
        <dbReference type="SAM" id="Phobius"/>
    </source>
</evidence>
<feature type="transmembrane region" description="Helical" evidence="6">
    <location>
        <begin position="414"/>
        <end position="437"/>
    </location>
</feature>
<evidence type="ECO:0000256" key="5">
    <source>
        <dbReference type="ARBA" id="ARBA00023136"/>
    </source>
</evidence>
<feature type="transmembrane region" description="Helical" evidence="6">
    <location>
        <begin position="181"/>
        <end position="206"/>
    </location>
</feature>
<keyword evidence="4 6" id="KW-1133">Transmembrane helix</keyword>
<feature type="transmembrane region" description="Helical" evidence="6">
    <location>
        <begin position="89"/>
        <end position="107"/>
    </location>
</feature>
<gene>
    <name evidence="7" type="ORF">G7057_03055</name>
</gene>
<feature type="transmembrane region" description="Helical" evidence="6">
    <location>
        <begin position="323"/>
        <end position="343"/>
    </location>
</feature>
<organism evidence="7 8">
    <name type="scientific">Jeotgalibaca arthritidis</name>
    <dbReference type="NCBI Taxonomy" id="1868794"/>
    <lineage>
        <taxon>Bacteria</taxon>
        <taxon>Bacillati</taxon>
        <taxon>Bacillota</taxon>
        <taxon>Bacilli</taxon>
        <taxon>Lactobacillales</taxon>
        <taxon>Carnobacteriaceae</taxon>
        <taxon>Jeotgalibaca</taxon>
    </lineage>
</organism>
<dbReference type="RefSeq" id="WP_166161230.1">
    <property type="nucleotide sequence ID" value="NZ_CP049740.1"/>
</dbReference>
<sequence>MKNKQLKSMMNGAVLLSVASLVAKILSAVYRVPFQNMVGNTGFYVYQQVYPIYGIGMTFALSGFPVFFSKAIAEAVDPLDHQRLMKQSLLILSTFSALVFMGIYLFASPIAALMGDSQLIPIIQSVSWMFLFMPLLATLRGYFQGTYRMEPTAISQVTEQLVRVVVILIAAYWFTQTGTDLYAMGASAMSGASWGAALALVVLLMAAKKNDHPLLLASKSQSVRKGLFQLTKRYATEGLTICLLTSILVLFQLIDSFSLYKGLVESGIDADTAKSLKGIYDRGQPLVQLGMVVGTGFSASFIPMLTQAFVSRQADRFQYAAKSLIRITLTLSLAATVGLLAILPEVNQMLFGDRSGQVVLAIYVMAIAAASLVMAFHSILQSENQYRLTLYALAIGLVVKLALNSWLVSSLGTLGASIATLTGLVIMAIFLASKLSLSMTQLWRTDHFLLKLVGGAGMLYITAVMTKWVLTSLLFQSDSRSQASIVALLTVVIGVIVFVVYILRVQLFTIREWLSLPFGKKLLKKGVKG</sequence>
<evidence type="ECO:0000313" key="7">
    <source>
        <dbReference type="EMBL" id="QII81553.1"/>
    </source>
</evidence>
<dbReference type="PANTHER" id="PTHR30250:SF29">
    <property type="entry name" value="POLYSACCHARIDE BIOSYNTHESIS PROTEIN C-TERMINAL DOMAIN-CONTAINING PROTEIN"/>
    <property type="match status" value="1"/>
</dbReference>
<feature type="transmembrane region" description="Helical" evidence="6">
    <location>
        <begin position="234"/>
        <end position="254"/>
    </location>
</feature>
<feature type="transmembrane region" description="Helical" evidence="6">
    <location>
        <begin position="355"/>
        <end position="376"/>
    </location>
</feature>
<dbReference type="Pfam" id="PF01943">
    <property type="entry name" value="Polysacc_synt"/>
    <property type="match status" value="1"/>
</dbReference>
<dbReference type="EMBL" id="CP049740">
    <property type="protein sequence ID" value="QII81553.1"/>
    <property type="molecule type" value="Genomic_DNA"/>
</dbReference>
<protein>
    <submittedName>
        <fullName evidence="7">Polysaccharide biosynthesis protein</fullName>
    </submittedName>
</protein>
<evidence type="ECO:0000256" key="3">
    <source>
        <dbReference type="ARBA" id="ARBA00022692"/>
    </source>
</evidence>
<dbReference type="PANTHER" id="PTHR30250">
    <property type="entry name" value="PST FAMILY PREDICTED COLANIC ACID TRANSPORTER"/>
    <property type="match status" value="1"/>
</dbReference>
<dbReference type="AlphaFoldDB" id="A0A6G7K8G6"/>
<dbReference type="InterPro" id="IPR002797">
    <property type="entry name" value="Polysacc_synth"/>
</dbReference>
<keyword evidence="3 6" id="KW-0812">Transmembrane</keyword>